<sequence>MLEEVDCSSLIAVVLSIQASQSFPSSSRYIFRSRNRTRKPHSKQRISAITRMKSVSGFSTPWKQTPLFKAFLESLSETVQLDLKTSVIR</sequence>
<evidence type="ECO:0000313" key="1">
    <source>
        <dbReference type="EMBL" id="RZF42167.1"/>
    </source>
</evidence>
<gene>
    <name evidence="1" type="ORF">LSTR_LSTR004316</name>
</gene>
<dbReference type="Proteomes" id="UP000291343">
    <property type="component" value="Unassembled WGS sequence"/>
</dbReference>
<reference evidence="1 2" key="1">
    <citation type="journal article" date="2017" name="Gigascience">
        <title>Genome sequence of the small brown planthopper, Laodelphax striatellus.</title>
        <authorList>
            <person name="Zhu J."/>
            <person name="Jiang F."/>
            <person name="Wang X."/>
            <person name="Yang P."/>
            <person name="Bao Y."/>
            <person name="Zhao W."/>
            <person name="Wang W."/>
            <person name="Lu H."/>
            <person name="Wang Q."/>
            <person name="Cui N."/>
            <person name="Li J."/>
            <person name="Chen X."/>
            <person name="Luo L."/>
            <person name="Yu J."/>
            <person name="Kang L."/>
            <person name="Cui F."/>
        </authorList>
    </citation>
    <scope>NUCLEOTIDE SEQUENCE [LARGE SCALE GENOMIC DNA]</scope>
    <source>
        <strain evidence="1">Lst14</strain>
    </source>
</reference>
<dbReference type="SMR" id="A0A482X8Y3"/>
<dbReference type="EMBL" id="QKKF02015335">
    <property type="protein sequence ID" value="RZF42167.1"/>
    <property type="molecule type" value="Genomic_DNA"/>
</dbReference>
<dbReference type="AlphaFoldDB" id="A0A482X8Y3"/>
<protein>
    <submittedName>
        <fullName evidence="1">Uncharacterized protein</fullName>
    </submittedName>
</protein>
<comment type="caution">
    <text evidence="1">The sequence shown here is derived from an EMBL/GenBank/DDBJ whole genome shotgun (WGS) entry which is preliminary data.</text>
</comment>
<proteinExistence type="predicted"/>
<organism evidence="1 2">
    <name type="scientific">Laodelphax striatellus</name>
    <name type="common">Small brown planthopper</name>
    <name type="synonym">Delphax striatella</name>
    <dbReference type="NCBI Taxonomy" id="195883"/>
    <lineage>
        <taxon>Eukaryota</taxon>
        <taxon>Metazoa</taxon>
        <taxon>Ecdysozoa</taxon>
        <taxon>Arthropoda</taxon>
        <taxon>Hexapoda</taxon>
        <taxon>Insecta</taxon>
        <taxon>Pterygota</taxon>
        <taxon>Neoptera</taxon>
        <taxon>Paraneoptera</taxon>
        <taxon>Hemiptera</taxon>
        <taxon>Auchenorrhyncha</taxon>
        <taxon>Fulgoroidea</taxon>
        <taxon>Delphacidae</taxon>
        <taxon>Criomorphinae</taxon>
        <taxon>Laodelphax</taxon>
    </lineage>
</organism>
<evidence type="ECO:0000313" key="2">
    <source>
        <dbReference type="Proteomes" id="UP000291343"/>
    </source>
</evidence>
<keyword evidence="2" id="KW-1185">Reference proteome</keyword>
<name>A0A482X8Y3_LAOST</name>
<dbReference type="InParanoid" id="A0A482X8Y3"/>
<accession>A0A482X8Y3</accession>